<feature type="transmembrane region" description="Helical" evidence="10">
    <location>
        <begin position="81"/>
        <end position="102"/>
    </location>
</feature>
<reference evidence="11" key="1">
    <citation type="submission" date="2020-04" db="EMBL/GenBank/DDBJ databases">
        <authorList>
            <person name="Zhang T."/>
        </authorList>
    </citation>
    <scope>NUCLEOTIDE SEQUENCE</scope>
    <source>
        <strain evidence="11">HKST-UBA14</strain>
    </source>
</reference>
<evidence type="ECO:0000256" key="2">
    <source>
        <dbReference type="ARBA" id="ARBA00022448"/>
    </source>
</evidence>
<evidence type="ECO:0000256" key="5">
    <source>
        <dbReference type="ARBA" id="ARBA00022605"/>
    </source>
</evidence>
<name>A0A955L6B6_9BACT</name>
<keyword evidence="2" id="KW-0813">Transport</keyword>
<evidence type="ECO:0000256" key="10">
    <source>
        <dbReference type="SAM" id="Phobius"/>
    </source>
</evidence>
<gene>
    <name evidence="11" type="ORF">KC909_05020</name>
</gene>
<evidence type="ECO:0000256" key="9">
    <source>
        <dbReference type="ARBA" id="ARBA00023136"/>
    </source>
</evidence>
<evidence type="ECO:0000256" key="3">
    <source>
        <dbReference type="ARBA" id="ARBA00022475"/>
    </source>
</evidence>
<dbReference type="EMBL" id="JAGQLK010000116">
    <property type="protein sequence ID" value="MCA9383705.1"/>
    <property type="molecule type" value="Genomic_DNA"/>
</dbReference>
<keyword evidence="7 10" id="KW-1133">Transmembrane helix</keyword>
<dbReference type="PANTHER" id="PTHR37468">
    <property type="entry name" value="SULFATE TRANSPORTER CYSZ"/>
    <property type="match status" value="1"/>
</dbReference>
<proteinExistence type="predicted"/>
<evidence type="ECO:0000256" key="7">
    <source>
        <dbReference type="ARBA" id="ARBA00022989"/>
    </source>
</evidence>
<dbReference type="InterPro" id="IPR059112">
    <property type="entry name" value="CysZ/EI24"/>
</dbReference>
<feature type="transmembrane region" description="Helical" evidence="10">
    <location>
        <begin position="146"/>
        <end position="173"/>
    </location>
</feature>
<evidence type="ECO:0000256" key="6">
    <source>
        <dbReference type="ARBA" id="ARBA00022692"/>
    </source>
</evidence>
<sequence length="249" mass="28659">MKALIIDSLQDIKSSLLTFFSSFKFLLSKPKYWPFLILPVITNIIVSILLFLLLTNAISNQLNNIFNLDTGTTFEFILNSINYIISLAIVIWLSVSLAMIISSPFSGFLNEKILDEYNIHNAVKLSITKLIQFELIRAIKFESIKFLMTIFVLLVTFIINFIPIIGHALYLIINYYFNSYMYTLDLTDSASSRLGYRVRDKLKEFNNNKAYYLPFGLLATLFLGLPIINFLLLPFFSATATKLFIQKHK</sequence>
<dbReference type="GO" id="GO:0009675">
    <property type="term" value="F:high-affinity sulfate:proton symporter activity"/>
    <property type="evidence" value="ECO:0007669"/>
    <property type="project" value="TreeGrafter"/>
</dbReference>
<dbReference type="Proteomes" id="UP000783287">
    <property type="component" value="Unassembled WGS sequence"/>
</dbReference>
<dbReference type="GO" id="GO:0000103">
    <property type="term" value="P:sulfate assimilation"/>
    <property type="evidence" value="ECO:0007669"/>
    <property type="project" value="TreeGrafter"/>
</dbReference>
<protein>
    <submittedName>
        <fullName evidence="11">EI24 domain-containing protein</fullName>
    </submittedName>
</protein>
<evidence type="ECO:0000256" key="1">
    <source>
        <dbReference type="ARBA" id="ARBA00004141"/>
    </source>
</evidence>
<keyword evidence="4" id="KW-0997">Cell inner membrane</keyword>
<evidence type="ECO:0000256" key="8">
    <source>
        <dbReference type="ARBA" id="ARBA00023032"/>
    </source>
</evidence>
<dbReference type="Pfam" id="PF07264">
    <property type="entry name" value="EI24"/>
    <property type="match status" value="1"/>
</dbReference>
<dbReference type="GO" id="GO:0019344">
    <property type="term" value="P:cysteine biosynthetic process"/>
    <property type="evidence" value="ECO:0007669"/>
    <property type="project" value="TreeGrafter"/>
</dbReference>
<dbReference type="AlphaFoldDB" id="A0A955L6B6"/>
<comment type="caution">
    <text evidence="11">The sequence shown here is derived from an EMBL/GenBank/DDBJ whole genome shotgun (WGS) entry which is preliminary data.</text>
</comment>
<reference evidence="11" key="2">
    <citation type="journal article" date="2021" name="Microbiome">
        <title>Successional dynamics and alternative stable states in a saline activated sludge microbial community over 9 years.</title>
        <authorList>
            <person name="Wang Y."/>
            <person name="Ye J."/>
            <person name="Ju F."/>
            <person name="Liu L."/>
            <person name="Boyd J.A."/>
            <person name="Deng Y."/>
            <person name="Parks D.H."/>
            <person name="Jiang X."/>
            <person name="Yin X."/>
            <person name="Woodcroft B.J."/>
            <person name="Tyson G.W."/>
            <person name="Hugenholtz P."/>
            <person name="Polz M.F."/>
            <person name="Zhang T."/>
        </authorList>
    </citation>
    <scope>NUCLEOTIDE SEQUENCE</scope>
    <source>
        <strain evidence="11">HKST-UBA14</strain>
    </source>
</reference>
<keyword evidence="3" id="KW-1003">Cell membrane</keyword>
<keyword evidence="6 10" id="KW-0812">Transmembrane</keyword>
<accession>A0A955L6B6</accession>
<feature type="transmembrane region" description="Helical" evidence="10">
    <location>
        <begin position="211"/>
        <end position="236"/>
    </location>
</feature>
<dbReference type="PANTHER" id="PTHR37468:SF1">
    <property type="entry name" value="SULFATE TRANSPORTER CYSZ"/>
    <property type="match status" value="1"/>
</dbReference>
<organism evidence="11 12">
    <name type="scientific">Candidatus Dojkabacteria bacterium</name>
    <dbReference type="NCBI Taxonomy" id="2099670"/>
    <lineage>
        <taxon>Bacteria</taxon>
        <taxon>Candidatus Dojkabacteria</taxon>
    </lineage>
</organism>
<keyword evidence="9 10" id="KW-0472">Membrane</keyword>
<feature type="transmembrane region" description="Helical" evidence="10">
    <location>
        <begin position="32"/>
        <end position="54"/>
    </location>
</feature>
<evidence type="ECO:0000256" key="4">
    <source>
        <dbReference type="ARBA" id="ARBA00022519"/>
    </source>
</evidence>
<keyword evidence="8" id="KW-0764">Sulfate transport</keyword>
<dbReference type="InterPro" id="IPR050480">
    <property type="entry name" value="CysZ-like"/>
</dbReference>
<comment type="subcellular location">
    <subcellularLocation>
        <location evidence="1">Membrane</location>
        <topology evidence="1">Multi-pass membrane protein</topology>
    </subcellularLocation>
</comment>
<evidence type="ECO:0000313" key="11">
    <source>
        <dbReference type="EMBL" id="MCA9383705.1"/>
    </source>
</evidence>
<keyword evidence="5" id="KW-0028">Amino-acid biosynthesis</keyword>
<dbReference type="GO" id="GO:0005886">
    <property type="term" value="C:plasma membrane"/>
    <property type="evidence" value="ECO:0007669"/>
    <property type="project" value="TreeGrafter"/>
</dbReference>
<evidence type="ECO:0000313" key="12">
    <source>
        <dbReference type="Proteomes" id="UP000783287"/>
    </source>
</evidence>